<dbReference type="AlphaFoldDB" id="A0A2T0BGQ3"/>
<dbReference type="GO" id="GO:0047267">
    <property type="term" value="F:undecaprenyl-phosphate mannosyltransferase activity"/>
    <property type="evidence" value="ECO:0007669"/>
    <property type="project" value="UniProtKB-EC"/>
</dbReference>
<dbReference type="Pfam" id="PF00535">
    <property type="entry name" value="Glycos_transf_2"/>
    <property type="match status" value="1"/>
</dbReference>
<dbReference type="EC" id="2.4.1.54" evidence="2"/>
<accession>A0A2T0BGQ3</accession>
<dbReference type="OrthoDB" id="9810303at2"/>
<dbReference type="RefSeq" id="WP_106059291.1">
    <property type="nucleotide sequence ID" value="NZ_PVXQ01000010.1"/>
</dbReference>
<dbReference type="PANTHER" id="PTHR48090">
    <property type="entry name" value="UNDECAPRENYL-PHOSPHATE 4-DEOXY-4-FORMAMIDO-L-ARABINOSE TRANSFERASE-RELATED"/>
    <property type="match status" value="1"/>
</dbReference>
<name>A0A2T0BGQ3_9CLOT</name>
<keyword evidence="3" id="KW-1185">Reference proteome</keyword>
<dbReference type="Gene3D" id="3.90.550.10">
    <property type="entry name" value="Spore Coat Polysaccharide Biosynthesis Protein SpsA, Chain A"/>
    <property type="match status" value="1"/>
</dbReference>
<comment type="caution">
    <text evidence="2">The sequence shown here is derived from an EMBL/GenBank/DDBJ whole genome shotgun (WGS) entry which is preliminary data.</text>
</comment>
<sequence>MKILVIIPAYNEEKNIIGVVENLQQKCSNVDYIIINDCSKDSTEKIIKDNGFNYISLPVNLGIGGGVQTGYRYAVENNYDIAIQIDGDGQHDPIYIEKLIEPIINGEADMVIGSRFIEKEGFQTSFMRRLGINFLKGLIKLCCRQEITDTTSGFRATSKDLTKRFADVYAQDYPEPEAIIDSVLNGYRVKEVPVIMHERKEGESSINTSTSVYYMIKVSLAIILCRLSNRRKFSR</sequence>
<gene>
    <name evidence="2" type="ORF">CLVI_12980</name>
</gene>
<dbReference type="EMBL" id="PVXQ01000010">
    <property type="protein sequence ID" value="PRR83049.1"/>
    <property type="molecule type" value="Genomic_DNA"/>
</dbReference>
<dbReference type="Proteomes" id="UP000239471">
    <property type="component" value="Unassembled WGS sequence"/>
</dbReference>
<protein>
    <submittedName>
        <fullName evidence="2">Undecaprenyl-phosphate mannosyltransferase</fullName>
        <ecNumber evidence="2">2.4.1.54</ecNumber>
    </submittedName>
</protein>
<dbReference type="PANTHER" id="PTHR48090:SF7">
    <property type="entry name" value="RFBJ PROTEIN"/>
    <property type="match status" value="1"/>
</dbReference>
<organism evidence="2 3">
    <name type="scientific">Clostridium vincentii</name>
    <dbReference type="NCBI Taxonomy" id="52704"/>
    <lineage>
        <taxon>Bacteria</taxon>
        <taxon>Bacillati</taxon>
        <taxon>Bacillota</taxon>
        <taxon>Clostridia</taxon>
        <taxon>Eubacteriales</taxon>
        <taxon>Clostridiaceae</taxon>
        <taxon>Clostridium</taxon>
    </lineage>
</organism>
<feature type="domain" description="Glycosyltransferase 2-like" evidence="1">
    <location>
        <begin position="5"/>
        <end position="163"/>
    </location>
</feature>
<dbReference type="InterPro" id="IPR050256">
    <property type="entry name" value="Glycosyltransferase_2"/>
</dbReference>
<evidence type="ECO:0000313" key="3">
    <source>
        <dbReference type="Proteomes" id="UP000239471"/>
    </source>
</evidence>
<proteinExistence type="predicted"/>
<evidence type="ECO:0000313" key="2">
    <source>
        <dbReference type="EMBL" id="PRR83049.1"/>
    </source>
</evidence>
<dbReference type="CDD" id="cd04179">
    <property type="entry name" value="DPM_DPG-synthase_like"/>
    <property type="match status" value="1"/>
</dbReference>
<dbReference type="SUPFAM" id="SSF53448">
    <property type="entry name" value="Nucleotide-diphospho-sugar transferases"/>
    <property type="match status" value="1"/>
</dbReference>
<keyword evidence="2" id="KW-0328">Glycosyltransferase</keyword>
<dbReference type="InterPro" id="IPR001173">
    <property type="entry name" value="Glyco_trans_2-like"/>
</dbReference>
<evidence type="ECO:0000259" key="1">
    <source>
        <dbReference type="Pfam" id="PF00535"/>
    </source>
</evidence>
<dbReference type="InterPro" id="IPR029044">
    <property type="entry name" value="Nucleotide-diphossugar_trans"/>
</dbReference>
<keyword evidence="2" id="KW-0808">Transferase</keyword>
<reference evidence="2 3" key="1">
    <citation type="submission" date="2018-03" db="EMBL/GenBank/DDBJ databases">
        <title>Genome sequence of Clostridium vincentii DSM 10228.</title>
        <authorList>
            <person name="Poehlein A."/>
            <person name="Daniel R."/>
        </authorList>
    </citation>
    <scope>NUCLEOTIDE SEQUENCE [LARGE SCALE GENOMIC DNA]</scope>
    <source>
        <strain evidence="2 3">DSM 10228</strain>
    </source>
</reference>